<evidence type="ECO:0000256" key="6">
    <source>
        <dbReference type="ARBA" id="ARBA00023004"/>
    </source>
</evidence>
<evidence type="ECO:0000313" key="11">
    <source>
        <dbReference type="Proteomes" id="UP000831786"/>
    </source>
</evidence>
<evidence type="ECO:0000313" key="10">
    <source>
        <dbReference type="EMBL" id="UOQ57456.1"/>
    </source>
</evidence>
<dbReference type="InterPro" id="IPR036010">
    <property type="entry name" value="2Fe-2S_ferredoxin-like_sf"/>
</dbReference>
<keyword evidence="5" id="KW-0560">Oxidoreductase</keyword>
<protein>
    <submittedName>
        <fullName evidence="10">PDR/VanB family oxidoreductase</fullName>
    </submittedName>
</protein>
<reference evidence="10 11" key="1">
    <citation type="submission" date="2022-04" db="EMBL/GenBank/DDBJ databases">
        <title>Leucobacter sp. isolated from rhizosphere of garlic.</title>
        <authorList>
            <person name="Won M."/>
            <person name="Lee C.-M."/>
            <person name="Woen H.-Y."/>
            <person name="Kwon S.-W."/>
        </authorList>
    </citation>
    <scope>NUCLEOTIDE SEQUENCE [LARGE SCALE GENOMIC DNA]</scope>
    <source>
        <strain evidence="10 11">H21R-40</strain>
    </source>
</reference>
<comment type="cofactor">
    <cofactor evidence="1">
        <name>FAD</name>
        <dbReference type="ChEBI" id="CHEBI:57692"/>
    </cofactor>
</comment>
<evidence type="ECO:0000256" key="2">
    <source>
        <dbReference type="ARBA" id="ARBA00022630"/>
    </source>
</evidence>
<dbReference type="SUPFAM" id="SSF63380">
    <property type="entry name" value="Riboflavin synthase domain-like"/>
    <property type="match status" value="1"/>
</dbReference>
<dbReference type="PROSITE" id="PS51085">
    <property type="entry name" value="2FE2S_FER_2"/>
    <property type="match status" value="1"/>
</dbReference>
<dbReference type="Pfam" id="PF00111">
    <property type="entry name" value="Fer2"/>
    <property type="match status" value="1"/>
</dbReference>
<sequence length="316" mass="33890">MSAPTLVSVERIDSPADGVRRVRLAPADGSALPAWSPGAHVELQLPNGLVRQYSLCGDPRDTRGWELAVLREEESRGGSAFLHEELGIGDELLVTAVRDHFGFAVDAPAVVLIAGGIGITPLLPMIVALEDRGVPWTLHYAGRRRERMVALPSLLLRHADRVRVYVSEEGARLDLASVVAEAGERAVFYACGPERLLADVESVVGAAAADRLRLERFRPREAAPGTVDEAFTVELAETGVEVEVPPGRSILEAVRSAGADVASSCEEGTCGSCETVVLDGRPDHRDSVLSELERELGETMMICVSRACGTRLVLEL</sequence>
<dbReference type="InterPro" id="IPR039261">
    <property type="entry name" value="FNR_nucleotide-bd"/>
</dbReference>
<dbReference type="RefSeq" id="WP_244728195.1">
    <property type="nucleotide sequence ID" value="NZ_CP095045.1"/>
</dbReference>
<dbReference type="Gene3D" id="3.40.50.80">
    <property type="entry name" value="Nucleotide-binding domain of ferredoxin-NADP reductase (FNR) module"/>
    <property type="match status" value="1"/>
</dbReference>
<evidence type="ECO:0000256" key="3">
    <source>
        <dbReference type="ARBA" id="ARBA00022714"/>
    </source>
</evidence>
<evidence type="ECO:0000256" key="4">
    <source>
        <dbReference type="ARBA" id="ARBA00022723"/>
    </source>
</evidence>
<dbReference type="PANTHER" id="PTHR47354">
    <property type="entry name" value="NADH OXIDOREDUCTASE HCR"/>
    <property type="match status" value="1"/>
</dbReference>
<keyword evidence="11" id="KW-1185">Reference proteome</keyword>
<evidence type="ECO:0000256" key="7">
    <source>
        <dbReference type="ARBA" id="ARBA00023014"/>
    </source>
</evidence>
<dbReference type="PROSITE" id="PS00197">
    <property type="entry name" value="2FE2S_FER_1"/>
    <property type="match status" value="1"/>
</dbReference>
<keyword evidence="4" id="KW-0479">Metal-binding</keyword>
<feature type="domain" description="FAD-binding FR-type" evidence="9">
    <location>
        <begin position="1"/>
        <end position="104"/>
    </location>
</feature>
<dbReference type="CDD" id="cd06185">
    <property type="entry name" value="PDR_like"/>
    <property type="match status" value="1"/>
</dbReference>
<keyword evidence="6" id="KW-0408">Iron</keyword>
<evidence type="ECO:0000256" key="5">
    <source>
        <dbReference type="ARBA" id="ARBA00023002"/>
    </source>
</evidence>
<dbReference type="Proteomes" id="UP000831786">
    <property type="component" value="Chromosome"/>
</dbReference>
<dbReference type="PRINTS" id="PR00409">
    <property type="entry name" value="PHDIOXRDTASE"/>
</dbReference>
<dbReference type="InterPro" id="IPR001041">
    <property type="entry name" value="2Fe-2S_ferredoxin-type"/>
</dbReference>
<dbReference type="CDD" id="cd00207">
    <property type="entry name" value="fer2"/>
    <property type="match status" value="1"/>
</dbReference>
<evidence type="ECO:0000259" key="9">
    <source>
        <dbReference type="PROSITE" id="PS51384"/>
    </source>
</evidence>
<keyword evidence="3" id="KW-0001">2Fe-2S</keyword>
<dbReference type="InterPro" id="IPR017938">
    <property type="entry name" value="Riboflavin_synthase-like_b-brl"/>
</dbReference>
<dbReference type="InterPro" id="IPR006058">
    <property type="entry name" value="2Fe2S_fd_BS"/>
</dbReference>
<dbReference type="InterPro" id="IPR012675">
    <property type="entry name" value="Beta-grasp_dom_sf"/>
</dbReference>
<dbReference type="InterPro" id="IPR050415">
    <property type="entry name" value="MRET"/>
</dbReference>
<dbReference type="SUPFAM" id="SSF54292">
    <property type="entry name" value="2Fe-2S ferredoxin-like"/>
    <property type="match status" value="1"/>
</dbReference>
<keyword evidence="2" id="KW-0285">Flavoprotein</keyword>
<accession>A0ABY4FMI0</accession>
<dbReference type="PROSITE" id="PS51384">
    <property type="entry name" value="FAD_FR"/>
    <property type="match status" value="1"/>
</dbReference>
<organism evidence="10 11">
    <name type="scientific">Leucobacter allii</name>
    <dbReference type="NCBI Taxonomy" id="2932247"/>
    <lineage>
        <taxon>Bacteria</taxon>
        <taxon>Bacillati</taxon>
        <taxon>Actinomycetota</taxon>
        <taxon>Actinomycetes</taxon>
        <taxon>Micrococcales</taxon>
        <taxon>Microbacteriaceae</taxon>
        <taxon>Leucobacter</taxon>
    </lineage>
</organism>
<keyword evidence="7" id="KW-0411">Iron-sulfur</keyword>
<evidence type="ECO:0000259" key="8">
    <source>
        <dbReference type="PROSITE" id="PS51085"/>
    </source>
</evidence>
<dbReference type="PANTHER" id="PTHR47354:SF1">
    <property type="entry name" value="CARNITINE MONOOXYGENASE REDUCTASE SUBUNIT"/>
    <property type="match status" value="1"/>
</dbReference>
<evidence type="ECO:0000256" key="1">
    <source>
        <dbReference type="ARBA" id="ARBA00001974"/>
    </source>
</evidence>
<name>A0ABY4FMI0_9MICO</name>
<proteinExistence type="predicted"/>
<gene>
    <name evidence="10" type="ORF">MUN78_01015</name>
</gene>
<dbReference type="InterPro" id="IPR017927">
    <property type="entry name" value="FAD-bd_FR_type"/>
</dbReference>
<feature type="domain" description="2Fe-2S ferredoxin-type" evidence="8">
    <location>
        <begin position="231"/>
        <end position="316"/>
    </location>
</feature>
<dbReference type="SUPFAM" id="SSF52343">
    <property type="entry name" value="Ferredoxin reductase-like, C-terminal NADP-linked domain"/>
    <property type="match status" value="1"/>
</dbReference>
<dbReference type="EMBL" id="CP095045">
    <property type="protein sequence ID" value="UOQ57456.1"/>
    <property type="molecule type" value="Genomic_DNA"/>
</dbReference>
<dbReference type="Gene3D" id="3.10.20.30">
    <property type="match status" value="1"/>
</dbReference>
<dbReference type="Gene3D" id="2.40.30.10">
    <property type="entry name" value="Translation factors"/>
    <property type="match status" value="1"/>
</dbReference>